<dbReference type="eggNOG" id="COG0641">
    <property type="taxonomic scope" value="Bacteria"/>
</dbReference>
<dbReference type="SUPFAM" id="SSF102114">
    <property type="entry name" value="Radical SAM enzymes"/>
    <property type="match status" value="1"/>
</dbReference>
<keyword evidence="1" id="KW-0949">S-adenosyl-L-methionine</keyword>
<keyword evidence="2" id="KW-0479">Metal-binding</keyword>
<evidence type="ECO:0000313" key="7">
    <source>
        <dbReference type="Proteomes" id="UP000001444"/>
    </source>
</evidence>
<dbReference type="InterPro" id="IPR013785">
    <property type="entry name" value="Aldolase_TIM"/>
</dbReference>
<reference evidence="6 7" key="1">
    <citation type="journal article" date="2010" name="Mol. Plant Microbe Interact.">
        <title>Streptomyces scabies 87-22 contains a coronafacic acid-like biosynthetic cluster that contributes to plant-microbe interactions.</title>
        <authorList>
            <person name="Bignell D.R."/>
            <person name="Seipke R.F."/>
            <person name="Huguet-Tapia J.C."/>
            <person name="Chambers A.H."/>
            <person name="Parry R.J."/>
            <person name="Loria R."/>
        </authorList>
    </citation>
    <scope>NUCLEOTIDE SEQUENCE [LARGE SCALE GENOMIC DNA]</scope>
    <source>
        <strain evidence="6 7">87.22</strain>
    </source>
</reference>
<keyword evidence="7" id="KW-1185">Reference proteome</keyword>
<dbReference type="Proteomes" id="UP000001444">
    <property type="component" value="Chromosome"/>
</dbReference>
<accession>C9ZCF4</accession>
<dbReference type="AlphaFoldDB" id="C9ZCF4"/>
<proteinExistence type="predicted"/>
<dbReference type="InterPro" id="IPR007197">
    <property type="entry name" value="rSAM"/>
</dbReference>
<evidence type="ECO:0000256" key="3">
    <source>
        <dbReference type="ARBA" id="ARBA00023004"/>
    </source>
</evidence>
<dbReference type="HOGENOM" id="CLU_390115_0_0_11"/>
<dbReference type="SFLD" id="SFLDG01386">
    <property type="entry name" value="main_SPASM_domain-containing"/>
    <property type="match status" value="1"/>
</dbReference>
<dbReference type="NCBIfam" id="TIGR04269">
    <property type="entry name" value="SAM_SPASM_FxsB"/>
    <property type="match status" value="1"/>
</dbReference>
<protein>
    <recommendedName>
        <fullName evidence="5">Radical SAM core domain-containing protein</fullName>
    </recommendedName>
</protein>
<dbReference type="GO" id="GO:0051536">
    <property type="term" value="F:iron-sulfur cluster binding"/>
    <property type="evidence" value="ECO:0007669"/>
    <property type="project" value="UniProtKB-KW"/>
</dbReference>
<dbReference type="KEGG" id="scb:SCAB_63441"/>
<evidence type="ECO:0000256" key="4">
    <source>
        <dbReference type="ARBA" id="ARBA00023014"/>
    </source>
</evidence>
<gene>
    <name evidence="6" type="ordered locus">SCAB_63441</name>
</gene>
<dbReference type="NCBIfam" id="NF040587">
    <property type="entry name" value="rSAM_lost_HExxH"/>
    <property type="match status" value="1"/>
</dbReference>
<dbReference type="PROSITE" id="PS51918">
    <property type="entry name" value="RADICAL_SAM"/>
    <property type="match status" value="1"/>
</dbReference>
<keyword evidence="3" id="KW-0408">Iron</keyword>
<evidence type="ECO:0000313" key="6">
    <source>
        <dbReference type="EMBL" id="CBG73354.1"/>
    </source>
</evidence>
<dbReference type="Pfam" id="PF04055">
    <property type="entry name" value="Radical_SAM"/>
    <property type="match status" value="1"/>
</dbReference>
<evidence type="ECO:0000256" key="2">
    <source>
        <dbReference type="ARBA" id="ARBA00022723"/>
    </source>
</evidence>
<name>C9ZCF4_STRSW</name>
<dbReference type="EMBL" id="FN554889">
    <property type="protein sequence ID" value="CBG73354.1"/>
    <property type="molecule type" value="Genomic_DNA"/>
</dbReference>
<dbReference type="PANTHER" id="PTHR43273">
    <property type="entry name" value="ANAEROBIC SULFATASE-MATURATING ENZYME HOMOLOG ASLB-RELATED"/>
    <property type="match status" value="1"/>
</dbReference>
<dbReference type="InterPro" id="IPR023867">
    <property type="entry name" value="Sulphatase_maturase_rSAM"/>
</dbReference>
<dbReference type="InterPro" id="IPR026335">
    <property type="entry name" value="rSAM_SPASM_FxsB"/>
</dbReference>
<dbReference type="Gene3D" id="3.20.20.70">
    <property type="entry name" value="Aldolase class I"/>
    <property type="match status" value="1"/>
</dbReference>
<sequence length="736" mass="79924">MGPVVMSSRRSARAYTAEVRDPAIQQLVLKIHSRCDLACDHCYVYEASDQSWRTRPTVIAEETLVQVARRLTEYVCARNLPSVTVILHGGEPLLAGPARLERICAELTRALTPVTALDLRIHTNAVRLNENHLRIFDEFRVKIGISLDGDRVANDRHRLDHRGRSSYDRVLRAIELLRLPEYRHLYQGLLCTVDVANDPVAVHDALTSLGPPRIDYLLPHSTWDTPPPGHGPGAPATPYADWLLKVFDRWEEQGRPMPVRTFESVLSTLRGGPSLTEALGLAPSDLAVIETDGTFEQADSLKTAYAGAPATGYDVFRHGFAEFAEHPGVRARQLGLAGVSETCRRCPVVESCGGGLYAHRYSGEKGFDNPSVFCADLRALVEGIAERITERALHPAVTDAEELRLAQLRLDRDLLARVNARHEGAPDWDAAWRALLRLDADGSTATHLNTVLAHPYLRAVLRGCLDGPADLPRLMAAVTAALVSANAEATLSWWQPGPDLHLPTLGTLRLSGPGRVECLITADGLEVRATGEGGTELAVAWRPLTTVELTEGPALLVDDADPFRDRFEAPVADPLSPSDLELFAKRLRAAHEALDAREPGWRKGADALVATTVTPLAPGSGLRLGTHAFGALGVAVDFEPDAFPRQLPLLGRRARLAALREVTDLSVPGSAAERLLDEASECAGHLAAAPHDAAEPLRSRAREALDTLVRSSGHHLTSSGLHLVGELRRELAVMDG</sequence>
<dbReference type="GO" id="GO:0016491">
    <property type="term" value="F:oxidoreductase activity"/>
    <property type="evidence" value="ECO:0007669"/>
    <property type="project" value="InterPro"/>
</dbReference>
<dbReference type="SFLD" id="SFLDG01067">
    <property type="entry name" value="SPASM/twitch_domain_containing"/>
    <property type="match status" value="1"/>
</dbReference>
<dbReference type="STRING" id="680198.SCAB_63441"/>
<dbReference type="GO" id="GO:0046872">
    <property type="term" value="F:metal ion binding"/>
    <property type="evidence" value="ECO:0007669"/>
    <property type="project" value="UniProtKB-KW"/>
</dbReference>
<evidence type="ECO:0000259" key="5">
    <source>
        <dbReference type="PROSITE" id="PS51918"/>
    </source>
</evidence>
<dbReference type="SFLD" id="SFLDG01072">
    <property type="entry name" value="dehydrogenase_like"/>
    <property type="match status" value="1"/>
</dbReference>
<feature type="domain" description="Radical SAM core" evidence="5">
    <location>
        <begin position="21"/>
        <end position="260"/>
    </location>
</feature>
<dbReference type="SFLD" id="SFLDS00029">
    <property type="entry name" value="Radical_SAM"/>
    <property type="match status" value="1"/>
</dbReference>
<dbReference type="CDD" id="cd01335">
    <property type="entry name" value="Radical_SAM"/>
    <property type="match status" value="1"/>
</dbReference>
<dbReference type="InterPro" id="IPR058240">
    <property type="entry name" value="rSAM_sf"/>
</dbReference>
<keyword evidence="4" id="KW-0411">Iron-sulfur</keyword>
<organism evidence="6 7">
    <name type="scientific">Streptomyces scabiei (strain 87.22)</name>
    <dbReference type="NCBI Taxonomy" id="680198"/>
    <lineage>
        <taxon>Bacteria</taxon>
        <taxon>Bacillati</taxon>
        <taxon>Actinomycetota</taxon>
        <taxon>Actinomycetes</taxon>
        <taxon>Kitasatosporales</taxon>
        <taxon>Streptomycetaceae</taxon>
        <taxon>Streptomyces</taxon>
    </lineage>
</organism>
<evidence type="ECO:0000256" key="1">
    <source>
        <dbReference type="ARBA" id="ARBA00022691"/>
    </source>
</evidence>
<dbReference type="PANTHER" id="PTHR43273:SF8">
    <property type="entry name" value="RADICAL SAM DOMAIN PROTEIN"/>
    <property type="match status" value="1"/>
</dbReference>